<comment type="similarity">
    <text evidence="3">Belongs to the acetyltransferase family. RimJ subfamily.</text>
</comment>
<protein>
    <submittedName>
        <fullName evidence="5">GNAT family protein</fullName>
        <ecNumber evidence="5">2.-.-.-</ecNumber>
    </submittedName>
</protein>
<evidence type="ECO:0000256" key="1">
    <source>
        <dbReference type="ARBA" id="ARBA00022679"/>
    </source>
</evidence>
<evidence type="ECO:0000256" key="3">
    <source>
        <dbReference type="ARBA" id="ARBA00038502"/>
    </source>
</evidence>
<dbReference type="AlphaFoldDB" id="A0AAJ2RAA5"/>
<dbReference type="InterPro" id="IPR051531">
    <property type="entry name" value="N-acetyltransferase"/>
</dbReference>
<dbReference type="RefSeq" id="WP_065347807.1">
    <property type="nucleotide sequence ID" value="NZ_DAMCBU010000001.1"/>
</dbReference>
<dbReference type="GO" id="GO:0008999">
    <property type="term" value="F:protein-N-terminal-alanine acetyltransferase activity"/>
    <property type="evidence" value="ECO:0007669"/>
    <property type="project" value="TreeGrafter"/>
</dbReference>
<sequence length="167" mass="18702">MDTNIYVSELTADLETEFIKGASQSRKLHAPWVSPPSTPQEFQSYLARVQEPAGAAFVIWEWHSDGFAGIVQITNIVMDPFRCGLIDFYAFSGFEGKGLMKEGLAHVVKQAFRTLKLHRLEANIQPENKAAIALAKSCGFKLEGFSPAFMKVGTRWRDHERWALLAA</sequence>
<dbReference type="Gene3D" id="3.40.630.30">
    <property type="match status" value="1"/>
</dbReference>
<evidence type="ECO:0000256" key="2">
    <source>
        <dbReference type="ARBA" id="ARBA00023315"/>
    </source>
</evidence>
<dbReference type="GO" id="GO:0005737">
    <property type="term" value="C:cytoplasm"/>
    <property type="evidence" value="ECO:0007669"/>
    <property type="project" value="TreeGrafter"/>
</dbReference>
<gene>
    <name evidence="5" type="ORF">SGN30_32300</name>
</gene>
<dbReference type="InterPro" id="IPR016181">
    <property type="entry name" value="Acyl_CoA_acyltransferase"/>
</dbReference>
<dbReference type="Proteomes" id="UP001287445">
    <property type="component" value="Unassembled WGS sequence"/>
</dbReference>
<comment type="caution">
    <text evidence="5">The sequence shown here is derived from an EMBL/GenBank/DDBJ whole genome shotgun (WGS) entry which is preliminary data.</text>
</comment>
<dbReference type="EMBL" id="JAWWMZ010000026">
    <property type="protein sequence ID" value="MDX4958128.1"/>
    <property type="molecule type" value="Genomic_DNA"/>
</dbReference>
<dbReference type="PANTHER" id="PTHR43792:SF8">
    <property type="entry name" value="[RIBOSOMAL PROTEIN US5]-ALANINE N-ACETYLTRANSFERASE"/>
    <property type="match status" value="1"/>
</dbReference>
<keyword evidence="2" id="KW-0012">Acyltransferase</keyword>
<dbReference type="PANTHER" id="PTHR43792">
    <property type="entry name" value="GNAT FAMILY, PUTATIVE (AFU_ORTHOLOGUE AFUA_3G00765)-RELATED-RELATED"/>
    <property type="match status" value="1"/>
</dbReference>
<keyword evidence="1 5" id="KW-0808">Transferase</keyword>
<evidence type="ECO:0000259" key="4">
    <source>
        <dbReference type="PROSITE" id="PS51186"/>
    </source>
</evidence>
<organism evidence="5 6">
    <name type="scientific">Delftia acidovorans</name>
    <name type="common">Pseudomonas acidovorans</name>
    <name type="synonym">Comamonas acidovorans</name>
    <dbReference type="NCBI Taxonomy" id="80866"/>
    <lineage>
        <taxon>Bacteria</taxon>
        <taxon>Pseudomonadati</taxon>
        <taxon>Pseudomonadota</taxon>
        <taxon>Betaproteobacteria</taxon>
        <taxon>Burkholderiales</taxon>
        <taxon>Comamonadaceae</taxon>
        <taxon>Delftia</taxon>
    </lineage>
</organism>
<proteinExistence type="inferred from homology"/>
<dbReference type="PROSITE" id="PS51186">
    <property type="entry name" value="GNAT"/>
    <property type="match status" value="1"/>
</dbReference>
<dbReference type="EC" id="2.-.-.-" evidence="5"/>
<evidence type="ECO:0000313" key="6">
    <source>
        <dbReference type="Proteomes" id="UP001287445"/>
    </source>
</evidence>
<accession>A0AAJ2RAA5</accession>
<feature type="domain" description="N-acetyltransferase" evidence="4">
    <location>
        <begin position="12"/>
        <end position="167"/>
    </location>
</feature>
<name>A0AAJ2RAA5_DELAC</name>
<evidence type="ECO:0000313" key="5">
    <source>
        <dbReference type="EMBL" id="MDX4958128.1"/>
    </source>
</evidence>
<dbReference type="InterPro" id="IPR000182">
    <property type="entry name" value="GNAT_dom"/>
</dbReference>
<dbReference type="SUPFAM" id="SSF55729">
    <property type="entry name" value="Acyl-CoA N-acyltransferases (Nat)"/>
    <property type="match status" value="1"/>
</dbReference>
<reference evidence="5" key="1">
    <citation type="submission" date="2023-11" db="EMBL/GenBank/DDBJ databases">
        <title>Identification and selenium tolerance of Delftia acidovorans R3-25.</title>
        <authorList>
            <person name="Zhang S."/>
            <person name="Liu Y."/>
            <person name="Guo Y."/>
        </authorList>
    </citation>
    <scope>NUCLEOTIDE SEQUENCE</scope>
    <source>
        <strain evidence="5">R3-25</strain>
    </source>
</reference>
<dbReference type="Pfam" id="PF13302">
    <property type="entry name" value="Acetyltransf_3"/>
    <property type="match status" value="1"/>
</dbReference>